<proteinExistence type="predicted"/>
<reference evidence="1 2" key="1">
    <citation type="submission" date="2017-09" db="EMBL/GenBank/DDBJ databases">
        <title>Complete genome sequence of Verrucomicrobial strain HZ-65, isolated from freshwater.</title>
        <authorList>
            <person name="Choi A."/>
        </authorList>
    </citation>
    <scope>NUCLEOTIDE SEQUENCE [LARGE SCALE GENOMIC DNA]</scope>
    <source>
        <strain evidence="1 2">HZ-65</strain>
    </source>
</reference>
<dbReference type="Gene3D" id="2.130.10.10">
    <property type="entry name" value="YVTN repeat-like/Quinoprotein amine dehydrogenase"/>
    <property type="match status" value="3"/>
</dbReference>
<protein>
    <recommendedName>
        <fullName evidence="3">Pyrrolo-quinoline quinone</fullName>
    </recommendedName>
</protein>
<dbReference type="InterPro" id="IPR015943">
    <property type="entry name" value="WD40/YVTN_repeat-like_dom_sf"/>
</dbReference>
<dbReference type="EMBL" id="CP023344">
    <property type="protein sequence ID" value="ATC64866.1"/>
    <property type="molecule type" value="Genomic_DNA"/>
</dbReference>
<evidence type="ECO:0000313" key="1">
    <source>
        <dbReference type="EMBL" id="ATC64866.1"/>
    </source>
</evidence>
<gene>
    <name evidence="1" type="ORF">CMV30_13310</name>
</gene>
<organism evidence="1 2">
    <name type="scientific">Nibricoccus aquaticus</name>
    <dbReference type="NCBI Taxonomy" id="2576891"/>
    <lineage>
        <taxon>Bacteria</taxon>
        <taxon>Pseudomonadati</taxon>
        <taxon>Verrucomicrobiota</taxon>
        <taxon>Opitutia</taxon>
        <taxon>Opitutales</taxon>
        <taxon>Opitutaceae</taxon>
        <taxon>Nibricoccus</taxon>
    </lineage>
</organism>
<dbReference type="RefSeq" id="WP_096056497.1">
    <property type="nucleotide sequence ID" value="NZ_CP023344.1"/>
</dbReference>
<dbReference type="OrthoDB" id="178052at2"/>
<name>A0A290QF19_9BACT</name>
<accession>A0A290QF19</accession>
<evidence type="ECO:0000313" key="2">
    <source>
        <dbReference type="Proteomes" id="UP000217265"/>
    </source>
</evidence>
<dbReference type="Proteomes" id="UP000217265">
    <property type="component" value="Chromosome"/>
</dbReference>
<evidence type="ECO:0008006" key="3">
    <source>
        <dbReference type="Google" id="ProtNLM"/>
    </source>
</evidence>
<dbReference type="SUPFAM" id="SSF50998">
    <property type="entry name" value="Quinoprotein alcohol dehydrogenase-like"/>
    <property type="match status" value="1"/>
</dbReference>
<sequence length="370" mass="38734">MSGDGSRVVGGTFFHSYGGSSRSAQFTAKSTASSSNGTFGTYCYDQTGKQLWKDEFTGFEGVYWVDISKDGAYAASGGWMTGSPNYAGFVRAFDVSTGTKVLDYATTSRVSQVALTADGGWLISAAESLVLFKRVNGVYQKTGEFTPPGTNPTVVTAAISADGNMIVYADYSGNVVLLANEGGLLALWKQWKLPASSSHCVRITPDGKAFAAGGSEGYFYFFDTQTFLQTGQPTITSQISSKSAVYGVAIADDASAFVGISNLNSTAVGGLVYFVPTASNPTGAPSWTYQTARNPNCASINLANGLLAVADGHPDGAPGNFYLLNTSTGAQIWQYGTTNMSWPIMISASGNAVVAGSDDSNMYYFTPAAP</sequence>
<dbReference type="InterPro" id="IPR011047">
    <property type="entry name" value="Quinoprotein_ADH-like_sf"/>
</dbReference>
<dbReference type="KEGG" id="vbh:CMV30_13310"/>
<keyword evidence="2" id="KW-1185">Reference proteome</keyword>
<dbReference type="AlphaFoldDB" id="A0A290QF19"/>